<dbReference type="AlphaFoldDB" id="A0A934QX37"/>
<dbReference type="InterPro" id="IPR029063">
    <property type="entry name" value="SAM-dependent_MTases_sf"/>
</dbReference>
<accession>A0A934QX37</accession>
<name>A0A934QX37_9PSEU</name>
<keyword evidence="4" id="KW-0949">S-adenosyl-L-methionine</keyword>
<evidence type="ECO:0000313" key="8">
    <source>
        <dbReference type="Proteomes" id="UP000635245"/>
    </source>
</evidence>
<dbReference type="GO" id="GO:0008168">
    <property type="term" value="F:methyltransferase activity"/>
    <property type="evidence" value="ECO:0007669"/>
    <property type="project" value="UniProtKB-KW"/>
</dbReference>
<proteinExistence type="inferred from homology"/>
<reference evidence="7" key="1">
    <citation type="submission" date="2020-12" db="EMBL/GenBank/DDBJ databases">
        <title>Prauserella sp. ASG 168, a novel actinomycete isolated from cave rock.</title>
        <authorList>
            <person name="Suriyachadkun C."/>
        </authorList>
    </citation>
    <scope>NUCLEOTIDE SEQUENCE</scope>
    <source>
        <strain evidence="7">ASG 168</strain>
    </source>
</reference>
<keyword evidence="5" id="KW-0443">Lipid metabolism</keyword>
<evidence type="ECO:0000313" key="7">
    <source>
        <dbReference type="EMBL" id="MBK1787757.1"/>
    </source>
</evidence>
<dbReference type="Pfam" id="PF02353">
    <property type="entry name" value="CMAS"/>
    <property type="match status" value="1"/>
</dbReference>
<dbReference type="PANTHER" id="PTHR43667:SF2">
    <property type="entry name" value="FATTY ACID C-METHYL TRANSFERASE"/>
    <property type="match status" value="1"/>
</dbReference>
<dbReference type="SUPFAM" id="SSF53335">
    <property type="entry name" value="S-adenosyl-L-methionine-dependent methyltransferases"/>
    <property type="match status" value="1"/>
</dbReference>
<dbReference type="EMBL" id="JAENJH010000007">
    <property type="protein sequence ID" value="MBK1787757.1"/>
    <property type="molecule type" value="Genomic_DNA"/>
</dbReference>
<evidence type="ECO:0000256" key="5">
    <source>
        <dbReference type="ARBA" id="ARBA00023098"/>
    </source>
</evidence>
<keyword evidence="2 7" id="KW-0489">Methyltransferase</keyword>
<dbReference type="Proteomes" id="UP000635245">
    <property type="component" value="Unassembled WGS sequence"/>
</dbReference>
<dbReference type="Gene3D" id="3.40.50.150">
    <property type="entry name" value="Vaccinia Virus protein VP39"/>
    <property type="match status" value="1"/>
</dbReference>
<organism evidence="7 8">
    <name type="scientific">Prauserella cavernicola</name>
    <dbReference type="NCBI Taxonomy" id="2800127"/>
    <lineage>
        <taxon>Bacteria</taxon>
        <taxon>Bacillati</taxon>
        <taxon>Actinomycetota</taxon>
        <taxon>Actinomycetes</taxon>
        <taxon>Pseudonocardiales</taxon>
        <taxon>Pseudonocardiaceae</taxon>
        <taxon>Prauserella</taxon>
    </lineage>
</organism>
<dbReference type="InterPro" id="IPR050723">
    <property type="entry name" value="CFA/CMAS"/>
</dbReference>
<dbReference type="PANTHER" id="PTHR43667">
    <property type="entry name" value="CYCLOPROPANE-FATTY-ACYL-PHOSPHOLIPID SYNTHASE"/>
    <property type="match status" value="1"/>
</dbReference>
<evidence type="ECO:0000256" key="4">
    <source>
        <dbReference type="ARBA" id="ARBA00022691"/>
    </source>
</evidence>
<feature type="active site" evidence="6">
    <location>
        <position position="397"/>
    </location>
</feature>
<dbReference type="GO" id="GO:0032259">
    <property type="term" value="P:methylation"/>
    <property type="evidence" value="ECO:0007669"/>
    <property type="project" value="UniProtKB-KW"/>
</dbReference>
<evidence type="ECO:0000256" key="2">
    <source>
        <dbReference type="ARBA" id="ARBA00022603"/>
    </source>
</evidence>
<evidence type="ECO:0000256" key="3">
    <source>
        <dbReference type="ARBA" id="ARBA00022679"/>
    </source>
</evidence>
<dbReference type="CDD" id="cd02440">
    <property type="entry name" value="AdoMet_MTases"/>
    <property type="match status" value="1"/>
</dbReference>
<dbReference type="PIRSF" id="PIRSF003085">
    <property type="entry name" value="CMAS"/>
    <property type="match status" value="1"/>
</dbReference>
<comment type="caution">
    <text evidence="7">The sequence shown here is derived from an EMBL/GenBank/DDBJ whole genome shotgun (WGS) entry which is preliminary data.</text>
</comment>
<gene>
    <name evidence="7" type="ORF">JHE00_25800</name>
</gene>
<dbReference type="GO" id="GO:0008610">
    <property type="term" value="P:lipid biosynthetic process"/>
    <property type="evidence" value="ECO:0007669"/>
    <property type="project" value="InterPro"/>
</dbReference>
<keyword evidence="8" id="KW-1185">Reference proteome</keyword>
<keyword evidence="3" id="KW-0808">Transferase</keyword>
<dbReference type="InterPro" id="IPR003333">
    <property type="entry name" value="CMAS"/>
</dbReference>
<sequence length="419" mass="46358">MTEVHPQSGRPARPVTVPGPWEQLPPAPYSPFRARIAERLFRHAVRDLPVRIALAGGERLGGGGPGSPLMRIERPREFFHRLGADGNIGFGEAYVVGDWTSPEPADLLMPFAARMATLIPAPLQTLRRAVEPRQPTAERNTATGARSNIHRHYDLSNDFFATFLDETMTYSGAPLRPGGDLAAAQLAKLDSMLDMADVREGTRLLEIGTGWGSLAIRAAQRGAHVTSLTLSAEQQRLACDRITAAGLADRVDVRLCDYRDAEGRYDAVVSIEMIEAVGPEYWSTYFRTLDRLLVDGGRAGLQAITMPHDRLLATLDSYTWIHKYVFPGGRVLSVEAIEGNVARDTAMTVDERRTFGVGYAETLRSWRHRLDERAESLTALGFAGLPHRTWEYYLAYCEAGFRSGYLDVVQFAMRKGGAR</sequence>
<evidence type="ECO:0000256" key="1">
    <source>
        <dbReference type="ARBA" id="ARBA00010815"/>
    </source>
</evidence>
<protein>
    <submittedName>
        <fullName evidence="7">Class I SAM-dependent methyltransferase</fullName>
    </submittedName>
</protein>
<evidence type="ECO:0000256" key="6">
    <source>
        <dbReference type="PIRSR" id="PIRSR003085-1"/>
    </source>
</evidence>
<comment type="similarity">
    <text evidence="1">Belongs to the CFA/CMAS family.</text>
</comment>